<sequence length="352" mass="38181">MSSVALSAGSSRPLALSASAIGLPVYLLVAVYTIGACIAILSTGATQAFAFGSYFVVWPAAFFVVFPAIYALLLALRIIHRLETRHGRRLALRKALAARHIQQFATGLGLLLAMMVFQGAFTSLKTALPLWQGGFPYDVAQADIDRALHFGADPWRYLYAVGGTPWVRAFVEWNYNQGWFIVCYATLFFMAVSASMGAVRTRYLVTYMITWALVGNLLAGLFLSAGPAFYGFVTGDAARFGEQLAFLAASGDSAHSATRVQDYLWHFYSSGQSGLGSGISAFPSMHVGLVTLNALFVAEFSRRWGMLAFAYVALVLASSVYLAWHYAIDGYVAVAVTVAVYVVVKKVFLRVS</sequence>
<feature type="transmembrane region" description="Helical" evidence="5">
    <location>
        <begin position="275"/>
        <end position="297"/>
    </location>
</feature>
<feature type="transmembrane region" description="Helical" evidence="5">
    <location>
        <begin position="55"/>
        <end position="79"/>
    </location>
</feature>
<organism evidence="7 8">
    <name type="scientific">Mesorhizobium australicum</name>
    <dbReference type="NCBI Taxonomy" id="536018"/>
    <lineage>
        <taxon>Bacteria</taxon>
        <taxon>Pseudomonadati</taxon>
        <taxon>Pseudomonadota</taxon>
        <taxon>Alphaproteobacteria</taxon>
        <taxon>Hyphomicrobiales</taxon>
        <taxon>Phyllobacteriaceae</taxon>
        <taxon>Mesorhizobium</taxon>
    </lineage>
</organism>
<evidence type="ECO:0000256" key="4">
    <source>
        <dbReference type="ARBA" id="ARBA00023136"/>
    </source>
</evidence>
<keyword evidence="3 5" id="KW-1133">Transmembrane helix</keyword>
<evidence type="ECO:0000256" key="2">
    <source>
        <dbReference type="ARBA" id="ARBA00022692"/>
    </source>
</evidence>
<feature type="transmembrane region" description="Helical" evidence="5">
    <location>
        <begin position="178"/>
        <end position="199"/>
    </location>
</feature>
<evidence type="ECO:0000259" key="6">
    <source>
        <dbReference type="Pfam" id="PF14378"/>
    </source>
</evidence>
<feature type="transmembrane region" description="Helical" evidence="5">
    <location>
        <begin position="330"/>
        <end position="349"/>
    </location>
</feature>
<dbReference type="RefSeq" id="WP_085462949.1">
    <property type="nucleotide sequence ID" value="NZ_FXBL01000004.1"/>
</dbReference>
<evidence type="ECO:0000313" key="8">
    <source>
        <dbReference type="Proteomes" id="UP000193083"/>
    </source>
</evidence>
<feature type="transmembrane region" description="Helical" evidence="5">
    <location>
        <begin position="304"/>
        <end position="324"/>
    </location>
</feature>
<dbReference type="InterPro" id="IPR026841">
    <property type="entry name" value="Aur1/Ipt1"/>
</dbReference>
<gene>
    <name evidence="7" type="ORF">SAMN02982922_0787</name>
</gene>
<accession>A0A1X7MUU8</accession>
<dbReference type="AlphaFoldDB" id="A0A1X7MUU8"/>
<evidence type="ECO:0000256" key="5">
    <source>
        <dbReference type="SAM" id="Phobius"/>
    </source>
</evidence>
<feature type="transmembrane region" description="Helical" evidence="5">
    <location>
        <begin position="21"/>
        <end position="43"/>
    </location>
</feature>
<dbReference type="Proteomes" id="UP000193083">
    <property type="component" value="Unassembled WGS sequence"/>
</dbReference>
<dbReference type="Pfam" id="PF14378">
    <property type="entry name" value="PAP2_3"/>
    <property type="match status" value="1"/>
</dbReference>
<keyword evidence="8" id="KW-1185">Reference proteome</keyword>
<proteinExistence type="predicted"/>
<dbReference type="GO" id="GO:0016020">
    <property type="term" value="C:membrane"/>
    <property type="evidence" value="ECO:0007669"/>
    <property type="project" value="UniProtKB-SubCell"/>
</dbReference>
<evidence type="ECO:0000256" key="1">
    <source>
        <dbReference type="ARBA" id="ARBA00004141"/>
    </source>
</evidence>
<feature type="transmembrane region" description="Helical" evidence="5">
    <location>
        <begin position="100"/>
        <end position="121"/>
    </location>
</feature>
<reference evidence="7 8" key="1">
    <citation type="submission" date="2017-04" db="EMBL/GenBank/DDBJ databases">
        <authorList>
            <person name="Afonso C.L."/>
            <person name="Miller P.J."/>
            <person name="Scott M.A."/>
            <person name="Spackman E."/>
            <person name="Goraichik I."/>
            <person name="Dimitrov K.M."/>
            <person name="Suarez D.L."/>
            <person name="Swayne D.E."/>
        </authorList>
    </citation>
    <scope>NUCLEOTIDE SEQUENCE [LARGE SCALE GENOMIC DNA]</scope>
    <source>
        <strain evidence="7 8">B5P</strain>
    </source>
</reference>
<comment type="subcellular location">
    <subcellularLocation>
        <location evidence="1">Membrane</location>
        <topology evidence="1">Multi-pass membrane protein</topology>
    </subcellularLocation>
</comment>
<dbReference type="InterPro" id="IPR052185">
    <property type="entry name" value="IPC_Synthase-Related"/>
</dbReference>
<dbReference type="OrthoDB" id="9816314at2"/>
<keyword evidence="4 5" id="KW-0472">Membrane</keyword>
<evidence type="ECO:0000256" key="3">
    <source>
        <dbReference type="ARBA" id="ARBA00022989"/>
    </source>
</evidence>
<dbReference type="PANTHER" id="PTHR31310:SF7">
    <property type="entry name" value="PA-PHOSPHATASE RELATED-FAMILY PROTEIN DDB_G0268928"/>
    <property type="match status" value="1"/>
</dbReference>
<feature type="domain" description="Inositolphosphotransferase Aur1/Ipt1" evidence="6">
    <location>
        <begin position="143"/>
        <end position="342"/>
    </location>
</feature>
<name>A0A1X7MUU8_9HYPH</name>
<dbReference type="EMBL" id="FXBL01000004">
    <property type="protein sequence ID" value="SMH28560.1"/>
    <property type="molecule type" value="Genomic_DNA"/>
</dbReference>
<dbReference type="PANTHER" id="PTHR31310">
    <property type="match status" value="1"/>
</dbReference>
<feature type="transmembrane region" description="Helical" evidence="5">
    <location>
        <begin position="211"/>
        <end position="233"/>
    </location>
</feature>
<protein>
    <submittedName>
        <fullName evidence="7">PAP2 superfamily protein</fullName>
    </submittedName>
</protein>
<keyword evidence="2 5" id="KW-0812">Transmembrane</keyword>
<evidence type="ECO:0000313" key="7">
    <source>
        <dbReference type="EMBL" id="SMH28560.1"/>
    </source>
</evidence>